<comment type="caution">
    <text evidence="8">The sequence shown here is derived from an EMBL/GenBank/DDBJ whole genome shotgun (WGS) entry which is preliminary data.</text>
</comment>
<evidence type="ECO:0000256" key="3">
    <source>
        <dbReference type="ARBA" id="ARBA00022692"/>
    </source>
</evidence>
<evidence type="ECO:0000256" key="1">
    <source>
        <dbReference type="ARBA" id="ARBA00004651"/>
    </source>
</evidence>
<evidence type="ECO:0000259" key="6">
    <source>
        <dbReference type="SMART" id="SM00897"/>
    </source>
</evidence>
<dbReference type="RefSeq" id="WP_190418165.1">
    <property type="nucleotide sequence ID" value="NZ_JAMPKK010000034.1"/>
</dbReference>
<gene>
    <name evidence="8" type="ORF">NDI37_15655</name>
</gene>
<dbReference type="Proteomes" id="UP001442494">
    <property type="component" value="Unassembled WGS sequence"/>
</dbReference>
<feature type="domain" description="FIST C-domain" evidence="7">
    <location>
        <begin position="250"/>
        <end position="399"/>
    </location>
</feature>
<dbReference type="PANTHER" id="PTHR14939">
    <property type="entry name" value="F-BOX ONLY PROTEIN 22"/>
    <property type="match status" value="1"/>
</dbReference>
<evidence type="ECO:0000313" key="8">
    <source>
        <dbReference type="EMBL" id="MEP0865903.1"/>
    </source>
</evidence>
<evidence type="ECO:0000259" key="7">
    <source>
        <dbReference type="SMART" id="SM01204"/>
    </source>
</evidence>
<protein>
    <submittedName>
        <fullName evidence="8">FIST C-terminal domain-containing protein</fullName>
    </submittedName>
</protein>
<dbReference type="PIRSF" id="PIRSF018953">
    <property type="entry name" value="UCP018953"/>
    <property type="match status" value="1"/>
</dbReference>
<sequence>MTNQIKWANALSTRPSLEAAVEEVVERATKSLEAPTDLGLVFISSAYASEYTRLMPLLEERLKTKALIGCGGGGIIGMNSSGEVEEVEGKPALSLTLAHLPGVKVHAFDIAGNALPDLDSPPDEWVQLVGVSPADEPQFILLGDPFSSKINDLLQGLDFAYPGSVKVGGLASGRNIGGNAGLFCNYQLYDEGVVGVALSGNIVLETIVAQGCRPIGPPYRVIQGERNIVLSVSQQDNADVSSSDGQSQTPLEALQKLIENLSEIDRQLAQDSLFVGIVRDEFKQQLEPGDFLIRNLLGVDPRVGAIAIGDRVRPGQRIQFHLRDAHTSAEDLELLLQHYQKAATGETPTAQEAGALMFSCLGRGERLYQKPNFDSQLFRRYLKNIPVAGFFCNGEIGPVAGSTFLHGYTSVFGICRQG</sequence>
<keyword evidence="4" id="KW-1133">Transmembrane helix</keyword>
<name>A0ABV0JR34_9CYAN</name>
<dbReference type="PANTHER" id="PTHR14939:SF5">
    <property type="entry name" value="F-BOX ONLY PROTEIN 22"/>
    <property type="match status" value="1"/>
</dbReference>
<dbReference type="InterPro" id="IPR013702">
    <property type="entry name" value="FIST_domain_N"/>
</dbReference>
<keyword evidence="9" id="KW-1185">Reference proteome</keyword>
<keyword evidence="5" id="KW-0472">Membrane</keyword>
<dbReference type="EMBL" id="JAMPKK010000034">
    <property type="protein sequence ID" value="MEP0865903.1"/>
    <property type="molecule type" value="Genomic_DNA"/>
</dbReference>
<keyword evidence="3" id="KW-0812">Transmembrane</keyword>
<keyword evidence="2" id="KW-1003">Cell membrane</keyword>
<dbReference type="Pfam" id="PF08495">
    <property type="entry name" value="FIST"/>
    <property type="match status" value="1"/>
</dbReference>
<dbReference type="Pfam" id="PF10442">
    <property type="entry name" value="FIST_C"/>
    <property type="match status" value="1"/>
</dbReference>
<dbReference type="InterPro" id="IPR016741">
    <property type="entry name" value="UCP018953"/>
</dbReference>
<accession>A0ABV0JR34</accession>
<feature type="domain" description="FIST" evidence="6">
    <location>
        <begin position="35"/>
        <end position="236"/>
    </location>
</feature>
<proteinExistence type="predicted"/>
<dbReference type="SMART" id="SM00897">
    <property type="entry name" value="FIST"/>
    <property type="match status" value="1"/>
</dbReference>
<comment type="subcellular location">
    <subcellularLocation>
        <location evidence="1">Cell membrane</location>
        <topology evidence="1">Multi-pass membrane protein</topology>
    </subcellularLocation>
</comment>
<dbReference type="InterPro" id="IPR019494">
    <property type="entry name" value="FIST_C"/>
</dbReference>
<evidence type="ECO:0000256" key="4">
    <source>
        <dbReference type="ARBA" id="ARBA00022989"/>
    </source>
</evidence>
<organism evidence="8 9">
    <name type="scientific">Funiculus sociatus GB2-A5</name>
    <dbReference type="NCBI Taxonomy" id="2933946"/>
    <lineage>
        <taxon>Bacteria</taxon>
        <taxon>Bacillati</taxon>
        <taxon>Cyanobacteriota</taxon>
        <taxon>Cyanophyceae</taxon>
        <taxon>Coleofasciculales</taxon>
        <taxon>Coleofasciculaceae</taxon>
        <taxon>Funiculus</taxon>
    </lineage>
</organism>
<evidence type="ECO:0000256" key="2">
    <source>
        <dbReference type="ARBA" id="ARBA00022475"/>
    </source>
</evidence>
<evidence type="ECO:0000313" key="9">
    <source>
        <dbReference type="Proteomes" id="UP001442494"/>
    </source>
</evidence>
<dbReference type="SMART" id="SM01204">
    <property type="entry name" value="FIST_C"/>
    <property type="match status" value="1"/>
</dbReference>
<reference evidence="8 9" key="1">
    <citation type="submission" date="2022-04" db="EMBL/GenBank/DDBJ databases">
        <title>Positive selection, recombination, and allopatry shape intraspecific diversity of widespread and dominant cyanobacteria.</title>
        <authorList>
            <person name="Wei J."/>
            <person name="Shu W."/>
            <person name="Hu C."/>
        </authorList>
    </citation>
    <scope>NUCLEOTIDE SEQUENCE [LARGE SCALE GENOMIC DNA]</scope>
    <source>
        <strain evidence="8 9">GB2-A5</strain>
    </source>
</reference>
<evidence type="ECO:0000256" key="5">
    <source>
        <dbReference type="ARBA" id="ARBA00023136"/>
    </source>
</evidence>